<gene>
    <name evidence="11" type="ORF">BBW65_06460</name>
</gene>
<proteinExistence type="inferred from homology"/>
<evidence type="ECO:0000256" key="4">
    <source>
        <dbReference type="ARBA" id="ARBA00022692"/>
    </source>
</evidence>
<dbReference type="STRING" id="222136.BBW65_06460"/>
<keyword evidence="2 8" id="KW-0813">Transport</keyword>
<comment type="similarity">
    <text evidence="8">Belongs to the exbB/tolQ family.</text>
</comment>
<evidence type="ECO:0000256" key="1">
    <source>
        <dbReference type="ARBA" id="ARBA00004429"/>
    </source>
</evidence>
<dbReference type="InterPro" id="IPR002898">
    <property type="entry name" value="MotA_ExbB_proton_chnl"/>
</dbReference>
<evidence type="ECO:0000259" key="10">
    <source>
        <dbReference type="Pfam" id="PF01618"/>
    </source>
</evidence>
<evidence type="ECO:0000256" key="5">
    <source>
        <dbReference type="ARBA" id="ARBA00022927"/>
    </source>
</evidence>
<dbReference type="AlphaFoldDB" id="A0A1B1U6S3"/>
<protein>
    <recommendedName>
        <fullName evidence="10">MotA/TolQ/ExbB proton channel domain-containing protein</fullName>
    </recommendedName>
</protein>
<dbReference type="GO" id="GO:0005886">
    <property type="term" value="C:plasma membrane"/>
    <property type="evidence" value="ECO:0007669"/>
    <property type="project" value="UniProtKB-SubCell"/>
</dbReference>
<evidence type="ECO:0000256" key="9">
    <source>
        <dbReference type="SAM" id="Phobius"/>
    </source>
</evidence>
<name>A0A1B1U6S3_9HELI</name>
<evidence type="ECO:0000256" key="3">
    <source>
        <dbReference type="ARBA" id="ARBA00022475"/>
    </source>
</evidence>
<keyword evidence="4 9" id="KW-0812">Transmembrane</keyword>
<keyword evidence="12" id="KW-1185">Reference proteome</keyword>
<keyword evidence="5 8" id="KW-0653">Protein transport</keyword>
<dbReference type="KEGG" id="het:BBW65_06460"/>
<dbReference type="EMBL" id="CP016503">
    <property type="protein sequence ID" value="ANV98459.1"/>
    <property type="molecule type" value="Genomic_DNA"/>
</dbReference>
<evidence type="ECO:0000256" key="6">
    <source>
        <dbReference type="ARBA" id="ARBA00022989"/>
    </source>
</evidence>
<evidence type="ECO:0000256" key="8">
    <source>
        <dbReference type="RuleBase" id="RU004057"/>
    </source>
</evidence>
<dbReference type="Pfam" id="PF01618">
    <property type="entry name" value="MotA_ExbB"/>
    <property type="match status" value="1"/>
</dbReference>
<organism evidence="11 12">
    <name type="scientific">Helicobacter enhydrae</name>
    <dbReference type="NCBI Taxonomy" id="222136"/>
    <lineage>
        <taxon>Bacteria</taxon>
        <taxon>Pseudomonadati</taxon>
        <taxon>Campylobacterota</taxon>
        <taxon>Epsilonproteobacteria</taxon>
        <taxon>Campylobacterales</taxon>
        <taxon>Helicobacteraceae</taxon>
        <taxon>Helicobacter</taxon>
    </lineage>
</organism>
<dbReference type="Proteomes" id="UP000092884">
    <property type="component" value="Chromosome"/>
</dbReference>
<comment type="subcellular location">
    <subcellularLocation>
        <location evidence="1">Cell inner membrane</location>
        <topology evidence="1">Multi-pass membrane protein</topology>
    </subcellularLocation>
    <subcellularLocation>
        <location evidence="8">Membrane</location>
        <topology evidence="8">Multi-pass membrane protein</topology>
    </subcellularLocation>
</comment>
<dbReference type="GO" id="GO:0017038">
    <property type="term" value="P:protein import"/>
    <property type="evidence" value="ECO:0007669"/>
    <property type="project" value="TreeGrafter"/>
</dbReference>
<reference evidence="12" key="1">
    <citation type="submission" date="2016-07" db="EMBL/GenBank/DDBJ databases">
        <authorList>
            <person name="Florea S."/>
            <person name="Webb J.S."/>
            <person name="Jaromczyk J."/>
            <person name="Schardl C.L."/>
        </authorList>
    </citation>
    <scope>NUCLEOTIDE SEQUENCE [LARGE SCALE GENOMIC DNA]</scope>
    <source>
        <strain evidence="12">MIT 01-6242</strain>
    </source>
</reference>
<feature type="transmembrane region" description="Helical" evidence="9">
    <location>
        <begin position="96"/>
        <end position="120"/>
    </location>
</feature>
<keyword evidence="6 9" id="KW-1133">Transmembrane helix</keyword>
<evidence type="ECO:0000313" key="11">
    <source>
        <dbReference type="EMBL" id="ANV98459.1"/>
    </source>
</evidence>
<evidence type="ECO:0000313" key="12">
    <source>
        <dbReference type="Proteomes" id="UP000092884"/>
    </source>
</evidence>
<feature type="transmembrane region" description="Helical" evidence="9">
    <location>
        <begin position="14"/>
        <end position="36"/>
    </location>
</feature>
<evidence type="ECO:0000256" key="7">
    <source>
        <dbReference type="ARBA" id="ARBA00023136"/>
    </source>
</evidence>
<dbReference type="OrthoDB" id="9805133at2"/>
<sequence length="193" mass="21644">MTEMISNFLHTSSLVGLLVLCWLCFYLFLTLWVFIYRFWCLGALAKAEQKSLQKMIADEIAFPQSMQQIDGISGNETKKEALHIWKQQLIQKASMGMTFLAIVASTSPFIGLFGTVVEILEAFFYLGGGGKVAFDTVAPIISKALIATAAGILTAIPAYSFHLILKRKLYDFGVLLQIELDLLFARREECLRF</sequence>
<evidence type="ECO:0000256" key="2">
    <source>
        <dbReference type="ARBA" id="ARBA00022448"/>
    </source>
</evidence>
<dbReference type="InterPro" id="IPR050790">
    <property type="entry name" value="ExbB/TolQ_transport"/>
</dbReference>
<dbReference type="RefSeq" id="WP_066341231.1">
    <property type="nucleotide sequence ID" value="NZ_CP016503.1"/>
</dbReference>
<feature type="transmembrane region" description="Helical" evidence="9">
    <location>
        <begin position="140"/>
        <end position="161"/>
    </location>
</feature>
<dbReference type="PANTHER" id="PTHR30625:SF15">
    <property type="entry name" value="BIOPOLYMER TRANSPORT PROTEIN EXBB"/>
    <property type="match status" value="1"/>
</dbReference>
<feature type="domain" description="MotA/TolQ/ExbB proton channel" evidence="10">
    <location>
        <begin position="64"/>
        <end position="170"/>
    </location>
</feature>
<keyword evidence="7 9" id="KW-0472">Membrane</keyword>
<dbReference type="PANTHER" id="PTHR30625">
    <property type="entry name" value="PROTEIN TOLQ"/>
    <property type="match status" value="1"/>
</dbReference>
<keyword evidence="3" id="KW-1003">Cell membrane</keyword>
<accession>A0A1B1U6S3</accession>